<dbReference type="PROSITE" id="PS00061">
    <property type="entry name" value="ADH_SHORT"/>
    <property type="match status" value="1"/>
</dbReference>
<dbReference type="InterPro" id="IPR002347">
    <property type="entry name" value="SDR_fam"/>
</dbReference>
<dbReference type="Proteomes" id="UP000241618">
    <property type="component" value="Unassembled WGS sequence"/>
</dbReference>
<dbReference type="EMBL" id="PYMP01000006">
    <property type="protein sequence ID" value="PSU52508.1"/>
    <property type="molecule type" value="Genomic_DNA"/>
</dbReference>
<name>A0A2T3JTK6_PHOPO</name>
<protein>
    <submittedName>
        <fullName evidence="3">NAD(P)-dependent oxidoreductase</fullName>
    </submittedName>
</protein>
<reference evidence="4 5" key="1">
    <citation type="submission" date="2018-03" db="EMBL/GenBank/DDBJ databases">
        <title>Whole genome sequencing of Histamine producing bacteria.</title>
        <authorList>
            <person name="Butler K."/>
        </authorList>
    </citation>
    <scope>NUCLEOTIDE SEQUENCE [LARGE SCALE GENOMIC DNA]</scope>
    <source>
        <strain evidence="3 5">FS-6.1</strain>
        <strain evidence="2 4">FS-6.2</strain>
    </source>
</reference>
<dbReference type="PRINTS" id="PR00080">
    <property type="entry name" value="SDRFAMILY"/>
</dbReference>
<dbReference type="AlphaFoldDB" id="A0A2T3JTK6"/>
<dbReference type="EMBL" id="PYMO01000005">
    <property type="protein sequence ID" value="PSU25865.1"/>
    <property type="molecule type" value="Genomic_DNA"/>
</dbReference>
<gene>
    <name evidence="3" type="ORF">C9J18_08115</name>
    <name evidence="2" type="ORF">CTM96_07055</name>
</gene>
<dbReference type="PANTHER" id="PTHR42760">
    <property type="entry name" value="SHORT-CHAIN DEHYDROGENASES/REDUCTASES FAMILY MEMBER"/>
    <property type="match status" value="1"/>
</dbReference>
<dbReference type="InterPro" id="IPR036291">
    <property type="entry name" value="NAD(P)-bd_dom_sf"/>
</dbReference>
<comment type="similarity">
    <text evidence="1">Belongs to the short-chain dehydrogenases/reductases (SDR) family.</text>
</comment>
<keyword evidence="4" id="KW-1185">Reference proteome</keyword>
<comment type="caution">
    <text evidence="3">The sequence shown here is derived from an EMBL/GenBank/DDBJ whole genome shotgun (WGS) entry which is preliminary data.</text>
</comment>
<evidence type="ECO:0000313" key="4">
    <source>
        <dbReference type="Proteomes" id="UP000241405"/>
    </source>
</evidence>
<proteinExistence type="inferred from homology"/>
<dbReference type="FunFam" id="3.40.50.720:FF:000084">
    <property type="entry name" value="Short-chain dehydrogenase reductase"/>
    <property type="match status" value="1"/>
</dbReference>
<dbReference type="PANTHER" id="PTHR42760:SF40">
    <property type="entry name" value="3-OXOACYL-[ACYL-CARRIER-PROTEIN] REDUCTASE, CHLOROPLASTIC"/>
    <property type="match status" value="1"/>
</dbReference>
<evidence type="ECO:0000256" key="1">
    <source>
        <dbReference type="ARBA" id="ARBA00006484"/>
    </source>
</evidence>
<dbReference type="Pfam" id="PF13561">
    <property type="entry name" value="adh_short_C2"/>
    <property type="match status" value="1"/>
</dbReference>
<dbReference type="Gene3D" id="3.40.50.720">
    <property type="entry name" value="NAD(P)-binding Rossmann-like Domain"/>
    <property type="match status" value="1"/>
</dbReference>
<evidence type="ECO:0000313" key="3">
    <source>
        <dbReference type="EMBL" id="PSU52508.1"/>
    </source>
</evidence>
<dbReference type="CDD" id="cd05233">
    <property type="entry name" value="SDR_c"/>
    <property type="match status" value="1"/>
</dbReference>
<sequence>MGHNKQVIIITGSSRGIGAATAIEAARRGYSVCINYLNDKEKAERVKQEVTSLGVPCLIVRADVSQQNEVVRMFQEVEHHLGPVTALVNNVGILQEKMNLVDMPFSRVEQVLKTNVLSVFACCQEAIKQMAVSKGGKGGAIVNVSSVASRLGSAGEYIDYAASKGAMDTLTIGLSKEVAADHIRVNSVRPGFIHTDIHRDGGEAERVNRLAPILPMQRGGEPEEVANAILWLLSDESSYVTGSFIDLAGGL</sequence>
<dbReference type="Proteomes" id="UP000241405">
    <property type="component" value="Unassembled WGS sequence"/>
</dbReference>
<dbReference type="SUPFAM" id="SSF51735">
    <property type="entry name" value="NAD(P)-binding Rossmann-fold domains"/>
    <property type="match status" value="1"/>
</dbReference>
<dbReference type="GO" id="GO:0030497">
    <property type="term" value="P:fatty acid elongation"/>
    <property type="evidence" value="ECO:0007669"/>
    <property type="project" value="TreeGrafter"/>
</dbReference>
<dbReference type="InterPro" id="IPR020904">
    <property type="entry name" value="Sc_DH/Rdtase_CS"/>
</dbReference>
<evidence type="ECO:0000313" key="5">
    <source>
        <dbReference type="Proteomes" id="UP000241618"/>
    </source>
</evidence>
<organism evidence="3 5">
    <name type="scientific">Photobacterium phosphoreum</name>
    <dbReference type="NCBI Taxonomy" id="659"/>
    <lineage>
        <taxon>Bacteria</taxon>
        <taxon>Pseudomonadati</taxon>
        <taxon>Pseudomonadota</taxon>
        <taxon>Gammaproteobacteria</taxon>
        <taxon>Vibrionales</taxon>
        <taxon>Vibrionaceae</taxon>
        <taxon>Photobacterium</taxon>
    </lineage>
</organism>
<dbReference type="GO" id="GO:0016616">
    <property type="term" value="F:oxidoreductase activity, acting on the CH-OH group of donors, NAD or NADP as acceptor"/>
    <property type="evidence" value="ECO:0007669"/>
    <property type="project" value="TreeGrafter"/>
</dbReference>
<accession>A0A2T3JTK6</accession>
<dbReference type="PRINTS" id="PR00081">
    <property type="entry name" value="GDHRDH"/>
</dbReference>
<dbReference type="RefSeq" id="WP_107189783.1">
    <property type="nucleotide sequence ID" value="NZ_PYMN01000007.1"/>
</dbReference>
<evidence type="ECO:0000313" key="2">
    <source>
        <dbReference type="EMBL" id="PSU25865.1"/>
    </source>
</evidence>